<dbReference type="AlphaFoldDB" id="A0A6C0CF58"/>
<sequence length="128" mass="13297">MDKTAIVLAFFVAAVLAGLFVRFGSRVMPTSKESFMQQPVGKELTASGMGPYDQVDIGGGVSGWAANEAAPITGSLPSQADDPNKLMYLVGNKVEADCCPSAFNTDTGCVCLTAENKAQMASRGGNRA</sequence>
<protein>
    <submittedName>
        <fullName evidence="1">Uncharacterized protein</fullName>
    </submittedName>
</protein>
<proteinExistence type="predicted"/>
<name>A0A6C0CF58_9ZZZZ</name>
<reference evidence="1" key="1">
    <citation type="journal article" date="2020" name="Nature">
        <title>Giant virus diversity and host interactions through global metagenomics.</title>
        <authorList>
            <person name="Schulz F."/>
            <person name="Roux S."/>
            <person name="Paez-Espino D."/>
            <person name="Jungbluth S."/>
            <person name="Walsh D.A."/>
            <person name="Denef V.J."/>
            <person name="McMahon K.D."/>
            <person name="Konstantinidis K.T."/>
            <person name="Eloe-Fadrosh E.A."/>
            <person name="Kyrpides N.C."/>
            <person name="Woyke T."/>
        </authorList>
    </citation>
    <scope>NUCLEOTIDE SEQUENCE</scope>
    <source>
        <strain evidence="1">GVMAG-M-3300020728-1</strain>
    </source>
</reference>
<evidence type="ECO:0000313" key="1">
    <source>
        <dbReference type="EMBL" id="QHT03218.1"/>
    </source>
</evidence>
<accession>A0A6C0CF58</accession>
<dbReference type="EMBL" id="MN739407">
    <property type="protein sequence ID" value="QHT03218.1"/>
    <property type="molecule type" value="Genomic_DNA"/>
</dbReference>
<organism evidence="1">
    <name type="scientific">viral metagenome</name>
    <dbReference type="NCBI Taxonomy" id="1070528"/>
    <lineage>
        <taxon>unclassified sequences</taxon>
        <taxon>metagenomes</taxon>
        <taxon>organismal metagenomes</taxon>
    </lineage>
</organism>